<evidence type="ECO:0000256" key="2">
    <source>
        <dbReference type="ARBA" id="ARBA00010945"/>
    </source>
</evidence>
<accession>A0A7V3VTH9</accession>
<keyword evidence="7 16" id="KW-0548">Nucleotidyltransferase</keyword>
<dbReference type="Pfam" id="PF00817">
    <property type="entry name" value="IMS"/>
    <property type="match status" value="1"/>
</dbReference>
<comment type="function">
    <text evidence="16">Poorly processive, error-prone DNA polymerase involved in untargeted mutagenesis. Copies undamaged DNA at stalled replication forks, which arise in vivo from mismatched or misaligned primer ends. These misaligned primers can be extended by PolIV. Exhibits no 3'-5' exonuclease (proofreading) activity. May be involved in translesional synthesis, in conjunction with the beta clamp from PolIII.</text>
</comment>
<dbReference type="InterPro" id="IPR043128">
    <property type="entry name" value="Rev_trsase/Diguanyl_cyclase"/>
</dbReference>
<evidence type="ECO:0000256" key="5">
    <source>
        <dbReference type="ARBA" id="ARBA00022490"/>
    </source>
</evidence>
<evidence type="ECO:0000256" key="3">
    <source>
        <dbReference type="ARBA" id="ARBA00011245"/>
    </source>
</evidence>
<dbReference type="CDD" id="cd03586">
    <property type="entry name" value="PolY_Pol_IV_kappa"/>
    <property type="match status" value="1"/>
</dbReference>
<evidence type="ECO:0000256" key="4">
    <source>
        <dbReference type="ARBA" id="ARBA00022457"/>
    </source>
</evidence>
<evidence type="ECO:0000256" key="14">
    <source>
        <dbReference type="ARBA" id="ARBA00023204"/>
    </source>
</evidence>
<keyword evidence="11 16" id="KW-0460">Magnesium</keyword>
<keyword evidence="4 16" id="KW-0515">Mutator protein</keyword>
<dbReference type="SUPFAM" id="SSF56672">
    <property type="entry name" value="DNA/RNA polymerases"/>
    <property type="match status" value="1"/>
</dbReference>
<dbReference type="InterPro" id="IPR036775">
    <property type="entry name" value="DNA_pol_Y-fam_lit_finger_sf"/>
</dbReference>
<evidence type="ECO:0000256" key="13">
    <source>
        <dbReference type="ARBA" id="ARBA00023125"/>
    </source>
</evidence>
<dbReference type="GO" id="GO:0042276">
    <property type="term" value="P:error-prone translesion synthesis"/>
    <property type="evidence" value="ECO:0007669"/>
    <property type="project" value="TreeGrafter"/>
</dbReference>
<dbReference type="Gene3D" id="3.30.70.270">
    <property type="match status" value="1"/>
</dbReference>
<dbReference type="InterPro" id="IPR050116">
    <property type="entry name" value="DNA_polymerase-Y"/>
</dbReference>
<dbReference type="InterPro" id="IPR043502">
    <property type="entry name" value="DNA/RNA_pol_sf"/>
</dbReference>
<dbReference type="InterPro" id="IPR001126">
    <property type="entry name" value="UmuC"/>
</dbReference>
<comment type="caution">
    <text evidence="18">The sequence shown here is derived from an EMBL/GenBank/DDBJ whole genome shotgun (WGS) entry which is preliminary data.</text>
</comment>
<comment type="subcellular location">
    <subcellularLocation>
        <location evidence="1 16">Cytoplasm</location>
    </subcellularLocation>
</comment>
<dbReference type="Gene3D" id="1.10.150.20">
    <property type="entry name" value="5' to 3' exonuclease, C-terminal subdomain"/>
    <property type="match status" value="1"/>
</dbReference>
<dbReference type="EC" id="2.7.7.7" evidence="16"/>
<reference evidence="18" key="1">
    <citation type="journal article" date="2020" name="mSystems">
        <title>Genome- and Community-Level Interaction Insights into Carbon Utilization and Element Cycling Functions of Hydrothermarchaeota in Hydrothermal Sediment.</title>
        <authorList>
            <person name="Zhou Z."/>
            <person name="Liu Y."/>
            <person name="Xu W."/>
            <person name="Pan J."/>
            <person name="Luo Z.H."/>
            <person name="Li M."/>
        </authorList>
    </citation>
    <scope>NUCLEOTIDE SEQUENCE [LARGE SCALE GENOMIC DNA]</scope>
    <source>
        <strain evidence="18">SpSt-961</strain>
    </source>
</reference>
<keyword evidence="10 16" id="KW-0227">DNA damage</keyword>
<dbReference type="GO" id="GO:0009432">
    <property type="term" value="P:SOS response"/>
    <property type="evidence" value="ECO:0007669"/>
    <property type="project" value="TreeGrafter"/>
</dbReference>
<feature type="domain" description="UmuC" evidence="17">
    <location>
        <begin position="2"/>
        <end position="183"/>
    </location>
</feature>
<dbReference type="EMBL" id="DTOZ01000043">
    <property type="protein sequence ID" value="HGE77638.1"/>
    <property type="molecule type" value="Genomic_DNA"/>
</dbReference>
<protein>
    <recommendedName>
        <fullName evidence="16">DNA polymerase IV</fullName>
        <shortName evidence="16">Pol IV</shortName>
        <ecNumber evidence="16">2.7.7.7</ecNumber>
    </recommendedName>
</protein>
<comment type="cofactor">
    <cofactor evidence="16">
        <name>Mg(2+)</name>
        <dbReference type="ChEBI" id="CHEBI:18420"/>
    </cofactor>
    <text evidence="16">Binds 2 magnesium ions per subunit.</text>
</comment>
<evidence type="ECO:0000256" key="8">
    <source>
        <dbReference type="ARBA" id="ARBA00022705"/>
    </source>
</evidence>
<evidence type="ECO:0000256" key="11">
    <source>
        <dbReference type="ARBA" id="ARBA00022842"/>
    </source>
</evidence>
<dbReference type="PANTHER" id="PTHR11076:SF33">
    <property type="entry name" value="DNA POLYMERASE KAPPA"/>
    <property type="match status" value="1"/>
</dbReference>
<feature type="site" description="Substrate discrimination" evidence="16">
    <location>
        <position position="11"/>
    </location>
</feature>
<dbReference type="InterPro" id="IPR022880">
    <property type="entry name" value="DNApol_IV"/>
</dbReference>
<keyword evidence="5 16" id="KW-0963">Cytoplasm</keyword>
<evidence type="ECO:0000256" key="10">
    <source>
        <dbReference type="ARBA" id="ARBA00022763"/>
    </source>
</evidence>
<proteinExistence type="inferred from homology"/>
<dbReference type="PROSITE" id="PS50173">
    <property type="entry name" value="UMUC"/>
    <property type="match status" value="1"/>
</dbReference>
<evidence type="ECO:0000259" key="17">
    <source>
        <dbReference type="PROSITE" id="PS50173"/>
    </source>
</evidence>
<keyword evidence="9 16" id="KW-0479">Metal-binding</keyword>
<dbReference type="GO" id="GO:0006261">
    <property type="term" value="P:DNA-templated DNA replication"/>
    <property type="evidence" value="ECO:0007669"/>
    <property type="project" value="UniProtKB-UniRule"/>
</dbReference>
<sequence>MFLCVDLDAFFVSVEQALNPKLKGKPVVVGALPGERGVVASASYEARKYGISSGMPVSKAYKLCPCAIFIKPRFSIYEEFSQRFKQILYHYSPIVEMASIDEAFVDIKGTERLFGPPIRLAQRLKDDIRERLKIPCSVGIARTRVIAKIACDQSKPDGLILVYPEQEKEFLYSLSVDVLPGIGPKTLETLKNLKINTVGELFNTPDWILMIALGKNYKFIKSFINGGDYKSTQTMKSVSQEITLVEDTKDEGLITSIFYQLIESLCQRLRESGLDSKVCTIKLRFSDFKTITRRVRLNPGTNSQQIIYELSLPGLYDMLKENKRVRLIGASLSKLGYNGLQDSIFFREYDRLKRFNSGIDKARLKFGYSAIVSSRALLIKGYRVGIFQ</sequence>
<dbReference type="InterPro" id="IPR017961">
    <property type="entry name" value="DNA_pol_Y-fam_little_finger"/>
</dbReference>
<dbReference type="NCBIfam" id="NF002677">
    <property type="entry name" value="PRK02406.1"/>
    <property type="match status" value="1"/>
</dbReference>
<comment type="catalytic activity">
    <reaction evidence="15 16">
        <text>DNA(n) + a 2'-deoxyribonucleoside 5'-triphosphate = DNA(n+1) + diphosphate</text>
        <dbReference type="Rhea" id="RHEA:22508"/>
        <dbReference type="Rhea" id="RHEA-COMP:17339"/>
        <dbReference type="Rhea" id="RHEA-COMP:17340"/>
        <dbReference type="ChEBI" id="CHEBI:33019"/>
        <dbReference type="ChEBI" id="CHEBI:61560"/>
        <dbReference type="ChEBI" id="CHEBI:173112"/>
        <dbReference type="EC" id="2.7.7.7"/>
    </reaction>
</comment>
<keyword evidence="12 16" id="KW-0239">DNA-directed DNA polymerase</keyword>
<dbReference type="FunFam" id="3.30.1490.100:FF:000004">
    <property type="entry name" value="DNA polymerase IV"/>
    <property type="match status" value="1"/>
</dbReference>
<dbReference type="GO" id="GO:0003684">
    <property type="term" value="F:damaged DNA binding"/>
    <property type="evidence" value="ECO:0007669"/>
    <property type="project" value="InterPro"/>
</dbReference>
<dbReference type="GO" id="GO:0000287">
    <property type="term" value="F:magnesium ion binding"/>
    <property type="evidence" value="ECO:0007669"/>
    <property type="project" value="UniProtKB-UniRule"/>
</dbReference>
<dbReference type="HAMAP" id="MF_01113">
    <property type="entry name" value="DNApol_IV"/>
    <property type="match status" value="1"/>
</dbReference>
<dbReference type="PANTHER" id="PTHR11076">
    <property type="entry name" value="DNA REPAIR POLYMERASE UMUC / TRANSFERASE FAMILY MEMBER"/>
    <property type="match status" value="1"/>
</dbReference>
<keyword evidence="14 16" id="KW-0234">DNA repair</keyword>
<keyword evidence="6 16" id="KW-0808">Transferase</keyword>
<evidence type="ECO:0000256" key="9">
    <source>
        <dbReference type="ARBA" id="ARBA00022723"/>
    </source>
</evidence>
<gene>
    <name evidence="16" type="primary">dinB</name>
    <name evidence="18" type="ORF">ENX68_01390</name>
</gene>
<feature type="binding site" evidence="16">
    <location>
        <position position="6"/>
    </location>
    <ligand>
        <name>Mg(2+)</name>
        <dbReference type="ChEBI" id="CHEBI:18420"/>
    </ligand>
</feature>
<dbReference type="Gene3D" id="3.40.1170.60">
    <property type="match status" value="1"/>
</dbReference>
<dbReference type="Pfam" id="PF11799">
    <property type="entry name" value="IMS_C"/>
    <property type="match status" value="1"/>
</dbReference>
<keyword evidence="13 16" id="KW-0238">DNA-binding</keyword>
<evidence type="ECO:0000256" key="15">
    <source>
        <dbReference type="ARBA" id="ARBA00049244"/>
    </source>
</evidence>
<comment type="subunit">
    <text evidence="3 16">Monomer.</text>
</comment>
<dbReference type="GO" id="GO:0005829">
    <property type="term" value="C:cytosol"/>
    <property type="evidence" value="ECO:0007669"/>
    <property type="project" value="TreeGrafter"/>
</dbReference>
<name>A0A7V3VTH9_UNCW3</name>
<evidence type="ECO:0000256" key="16">
    <source>
        <dbReference type="HAMAP-Rule" id="MF_01113"/>
    </source>
</evidence>
<dbReference type="Gene3D" id="3.30.1490.100">
    <property type="entry name" value="DNA polymerase, Y-family, little finger domain"/>
    <property type="match status" value="1"/>
</dbReference>
<dbReference type="SUPFAM" id="SSF100879">
    <property type="entry name" value="Lesion bypass DNA polymerase (Y-family), little finger domain"/>
    <property type="match status" value="1"/>
</dbReference>
<feature type="active site" evidence="16">
    <location>
        <position position="102"/>
    </location>
</feature>
<keyword evidence="8 16" id="KW-0235">DNA replication</keyword>
<comment type="similarity">
    <text evidence="2 16">Belongs to the DNA polymerase type-Y family.</text>
</comment>
<dbReference type="GO" id="GO:0003887">
    <property type="term" value="F:DNA-directed DNA polymerase activity"/>
    <property type="evidence" value="ECO:0007669"/>
    <property type="project" value="UniProtKB-UniRule"/>
</dbReference>
<evidence type="ECO:0000256" key="12">
    <source>
        <dbReference type="ARBA" id="ARBA00022932"/>
    </source>
</evidence>
<evidence type="ECO:0000256" key="7">
    <source>
        <dbReference type="ARBA" id="ARBA00022695"/>
    </source>
</evidence>
<evidence type="ECO:0000256" key="6">
    <source>
        <dbReference type="ARBA" id="ARBA00022679"/>
    </source>
</evidence>
<dbReference type="AlphaFoldDB" id="A0A7V3VTH9"/>
<evidence type="ECO:0000256" key="1">
    <source>
        <dbReference type="ARBA" id="ARBA00004496"/>
    </source>
</evidence>
<organism evidence="18">
    <name type="scientific">candidate division WOR-3 bacterium</name>
    <dbReference type="NCBI Taxonomy" id="2052148"/>
    <lineage>
        <taxon>Bacteria</taxon>
        <taxon>Bacteria division WOR-3</taxon>
    </lineage>
</organism>
<dbReference type="GO" id="GO:0006281">
    <property type="term" value="P:DNA repair"/>
    <property type="evidence" value="ECO:0007669"/>
    <property type="project" value="UniProtKB-UniRule"/>
</dbReference>
<evidence type="ECO:0000313" key="18">
    <source>
        <dbReference type="EMBL" id="HGE77638.1"/>
    </source>
</evidence>
<dbReference type="FunFam" id="3.40.1170.60:FF:000001">
    <property type="entry name" value="DNA polymerase IV"/>
    <property type="match status" value="1"/>
</dbReference>
<feature type="binding site" evidence="16">
    <location>
        <position position="101"/>
    </location>
    <ligand>
        <name>Mg(2+)</name>
        <dbReference type="ChEBI" id="CHEBI:18420"/>
    </ligand>
</feature>